<dbReference type="SMART" id="SM00422">
    <property type="entry name" value="HTH_MERR"/>
    <property type="match status" value="1"/>
</dbReference>
<keyword evidence="1" id="KW-0678">Repressor</keyword>
<dbReference type="OrthoDB" id="9809391at2"/>
<dbReference type="InterPro" id="IPR047057">
    <property type="entry name" value="MerR_fam"/>
</dbReference>
<dbReference type="PANTHER" id="PTHR30204:SF69">
    <property type="entry name" value="MERR-FAMILY TRANSCRIPTIONAL REGULATOR"/>
    <property type="match status" value="1"/>
</dbReference>
<dbReference type="KEGG" id="eke:EK0264_08320"/>
<dbReference type="Gene3D" id="1.10.1660.10">
    <property type="match status" value="1"/>
</dbReference>
<dbReference type="GO" id="GO:0003700">
    <property type="term" value="F:DNA-binding transcription factor activity"/>
    <property type="evidence" value="ECO:0007669"/>
    <property type="project" value="InterPro"/>
</dbReference>
<dbReference type="InParanoid" id="A0A7L4YN56"/>
<keyword evidence="4" id="KW-0804">Transcription</keyword>
<dbReference type="RefSeq" id="WP_159544614.1">
    <property type="nucleotide sequence ID" value="NZ_CP047156.1"/>
</dbReference>
<name>A0A7L4YN56_9ACTN</name>
<keyword evidence="2" id="KW-0805">Transcription regulation</keyword>
<protein>
    <submittedName>
        <fullName evidence="6">MerR family transcriptional regulator</fullName>
    </submittedName>
</protein>
<evidence type="ECO:0000256" key="2">
    <source>
        <dbReference type="ARBA" id="ARBA00023015"/>
    </source>
</evidence>
<dbReference type="InterPro" id="IPR036244">
    <property type="entry name" value="TipA-like_antibiotic-bd"/>
</dbReference>
<dbReference type="Gene3D" id="1.10.490.50">
    <property type="entry name" value="Antibiotic binding domain of TipA-like multidrug resistance regulators"/>
    <property type="match status" value="1"/>
</dbReference>
<evidence type="ECO:0000256" key="4">
    <source>
        <dbReference type="ARBA" id="ARBA00023163"/>
    </source>
</evidence>
<dbReference type="InterPro" id="IPR012925">
    <property type="entry name" value="TipAS_dom"/>
</dbReference>
<dbReference type="Proteomes" id="UP000463857">
    <property type="component" value="Chromosome"/>
</dbReference>
<gene>
    <name evidence="6" type="ORF">EK0264_08320</name>
</gene>
<accession>A0A7L4YN56</accession>
<dbReference type="PROSITE" id="PS50937">
    <property type="entry name" value="HTH_MERR_2"/>
    <property type="match status" value="1"/>
</dbReference>
<proteinExistence type="predicted"/>
<sequence length="242" mass="27439">MQWSIQQLAKAAGTTSRTLRHYGERGLLVPAGTGPGGMRMYDEQALPRLLRILMLRQYGVGLDAIAQILAEHTSDAEALRGHLRDLHGQRDRLSAQISSLEGTITAIEEGKPLMAEEVFADFDHTQYREEVEQRWGTQAYADGDRWWRSLSYEQKKQFLQEHRDIATDYAAQAEAGVPADSEQTQDIARRHLAWLSNSTTPTRDYVMGLGELYVADPRFGSNYHGHAEYVRDAMKVYAERNL</sequence>
<evidence type="ECO:0000313" key="7">
    <source>
        <dbReference type="Proteomes" id="UP000463857"/>
    </source>
</evidence>
<evidence type="ECO:0000259" key="5">
    <source>
        <dbReference type="PROSITE" id="PS50937"/>
    </source>
</evidence>
<dbReference type="Pfam" id="PF13411">
    <property type="entry name" value="MerR_1"/>
    <property type="match status" value="1"/>
</dbReference>
<feature type="domain" description="HTH merR-type" evidence="5">
    <location>
        <begin position="1"/>
        <end position="71"/>
    </location>
</feature>
<dbReference type="CDD" id="cd01106">
    <property type="entry name" value="HTH_TipAL-Mta"/>
    <property type="match status" value="1"/>
</dbReference>
<dbReference type="PRINTS" id="PR00040">
    <property type="entry name" value="HTHMERR"/>
</dbReference>
<dbReference type="EMBL" id="CP047156">
    <property type="protein sequence ID" value="QHC00284.1"/>
    <property type="molecule type" value="Genomic_DNA"/>
</dbReference>
<dbReference type="Pfam" id="PF07739">
    <property type="entry name" value="TipAS"/>
    <property type="match status" value="1"/>
</dbReference>
<evidence type="ECO:0000256" key="1">
    <source>
        <dbReference type="ARBA" id="ARBA00022491"/>
    </source>
</evidence>
<keyword evidence="3" id="KW-0238">DNA-binding</keyword>
<dbReference type="PANTHER" id="PTHR30204">
    <property type="entry name" value="REDOX-CYCLING DRUG-SENSING TRANSCRIPTIONAL ACTIVATOR SOXR"/>
    <property type="match status" value="1"/>
</dbReference>
<dbReference type="InterPro" id="IPR009061">
    <property type="entry name" value="DNA-bd_dom_put_sf"/>
</dbReference>
<keyword evidence="7" id="KW-1185">Reference proteome</keyword>
<dbReference type="InterPro" id="IPR000551">
    <property type="entry name" value="MerR-type_HTH_dom"/>
</dbReference>
<dbReference type="SUPFAM" id="SSF46955">
    <property type="entry name" value="Putative DNA-binding domain"/>
    <property type="match status" value="1"/>
</dbReference>
<organism evidence="6 7">
    <name type="scientific">Epidermidibacterium keratini</name>
    <dbReference type="NCBI Taxonomy" id="1891644"/>
    <lineage>
        <taxon>Bacteria</taxon>
        <taxon>Bacillati</taxon>
        <taxon>Actinomycetota</taxon>
        <taxon>Actinomycetes</taxon>
        <taxon>Sporichthyales</taxon>
        <taxon>Sporichthyaceae</taxon>
        <taxon>Epidermidibacterium</taxon>
    </lineage>
</organism>
<evidence type="ECO:0000256" key="3">
    <source>
        <dbReference type="ARBA" id="ARBA00023125"/>
    </source>
</evidence>
<dbReference type="AlphaFoldDB" id="A0A7L4YN56"/>
<dbReference type="SUPFAM" id="SSF89082">
    <property type="entry name" value="Antibiotic binding domain of TipA-like multidrug resistance regulators"/>
    <property type="match status" value="1"/>
</dbReference>
<reference evidence="6 7" key="1">
    <citation type="journal article" date="2018" name="Int. J. Syst. Evol. Microbiol.">
        <title>Epidermidibacterium keratini gen. nov., sp. nov., a member of the family Sporichthyaceae, isolated from keratin epidermis.</title>
        <authorList>
            <person name="Lee D.G."/>
            <person name="Trujillo M.E."/>
            <person name="Kang S."/>
            <person name="Nam J.J."/>
            <person name="Kim Y.J."/>
        </authorList>
    </citation>
    <scope>NUCLEOTIDE SEQUENCE [LARGE SCALE GENOMIC DNA]</scope>
    <source>
        <strain evidence="6 7">EPI-7</strain>
    </source>
</reference>
<dbReference type="GO" id="GO:0003677">
    <property type="term" value="F:DNA binding"/>
    <property type="evidence" value="ECO:0007669"/>
    <property type="project" value="UniProtKB-KW"/>
</dbReference>
<evidence type="ECO:0000313" key="6">
    <source>
        <dbReference type="EMBL" id="QHC00284.1"/>
    </source>
</evidence>